<keyword evidence="2" id="KW-0689">Ribosomal protein</keyword>
<evidence type="ECO:0000313" key="5">
    <source>
        <dbReference type="EMBL" id="CAE5959257.1"/>
    </source>
</evidence>
<dbReference type="GO" id="GO:0006412">
    <property type="term" value="P:translation"/>
    <property type="evidence" value="ECO:0007669"/>
    <property type="project" value="InterPro"/>
</dbReference>
<dbReference type="Pfam" id="PF14374">
    <property type="entry name" value="Ribos_L4_asso_C"/>
    <property type="match status" value="1"/>
</dbReference>
<gene>
    <name evidence="5" type="ORF">AARE701A_LOCUS2794</name>
</gene>
<reference evidence="5" key="1">
    <citation type="submission" date="2021-01" db="EMBL/GenBank/DDBJ databases">
        <authorList>
            <person name="Bezrukov I."/>
        </authorList>
    </citation>
    <scope>NUCLEOTIDE SEQUENCE</scope>
</reference>
<dbReference type="Gene3D" id="3.40.1370.10">
    <property type="match status" value="3"/>
</dbReference>
<feature type="domain" description="Large ribosomal subunit protein uL4 C-terminal" evidence="4">
    <location>
        <begin position="241"/>
        <end position="273"/>
    </location>
</feature>
<evidence type="ECO:0000256" key="1">
    <source>
        <dbReference type="ARBA" id="ARBA00010528"/>
    </source>
</evidence>
<dbReference type="InterPro" id="IPR023574">
    <property type="entry name" value="Ribosomal_uL4_dom_sf"/>
</dbReference>
<comment type="similarity">
    <text evidence="1">Belongs to the universal ribosomal protein uL4 family.</text>
</comment>
<dbReference type="PANTHER" id="PTHR19431">
    <property type="entry name" value="60S RIBOSOMAL PROTEIN L4"/>
    <property type="match status" value="1"/>
</dbReference>
<dbReference type="InterPro" id="IPR002136">
    <property type="entry name" value="Ribosomal_uL4"/>
</dbReference>
<keyword evidence="3" id="KW-0687">Ribonucleoprotein</keyword>
<proteinExistence type="inferred from homology"/>
<dbReference type="InterPro" id="IPR045240">
    <property type="entry name" value="Ribosomal_uL4_euk/arch"/>
</dbReference>
<dbReference type="Proteomes" id="UP000682877">
    <property type="component" value="Chromosome 1"/>
</dbReference>
<keyword evidence="6" id="KW-1185">Reference proteome</keyword>
<organism evidence="5 6">
    <name type="scientific">Arabidopsis arenosa</name>
    <name type="common">Sand rock-cress</name>
    <name type="synonym">Cardaminopsis arenosa</name>
    <dbReference type="NCBI Taxonomy" id="38785"/>
    <lineage>
        <taxon>Eukaryota</taxon>
        <taxon>Viridiplantae</taxon>
        <taxon>Streptophyta</taxon>
        <taxon>Embryophyta</taxon>
        <taxon>Tracheophyta</taxon>
        <taxon>Spermatophyta</taxon>
        <taxon>Magnoliopsida</taxon>
        <taxon>eudicotyledons</taxon>
        <taxon>Gunneridae</taxon>
        <taxon>Pentapetalae</taxon>
        <taxon>rosids</taxon>
        <taxon>malvids</taxon>
        <taxon>Brassicales</taxon>
        <taxon>Brassicaceae</taxon>
        <taxon>Camelineae</taxon>
        <taxon>Arabidopsis</taxon>
    </lineage>
</organism>
<evidence type="ECO:0000313" key="6">
    <source>
        <dbReference type="Proteomes" id="UP000682877"/>
    </source>
</evidence>
<name>A0A8S1ZH59_ARAAE</name>
<evidence type="ECO:0000256" key="2">
    <source>
        <dbReference type="ARBA" id="ARBA00022980"/>
    </source>
</evidence>
<dbReference type="Pfam" id="PF00573">
    <property type="entry name" value="Ribosomal_L4"/>
    <property type="match status" value="1"/>
</dbReference>
<sequence length="334" mass="37650">MAAKSLEACRSVSPIPLIPGGGTYRAGQAAFGYMCRGNQMFGDRMFARTKMWRRWHRQAKASMKRNAAVAAARPLISVQWWYIPCWSSSLWKHVSGGRMFAPTKIWRRLHCRVNVNIKRHAMVSAIAATAVPSLVMARGHKIENVPEFPLVVSDSIESVEETSEAVKVLKRIGAFADAEKAKDSVGVHSGKGKIRSRRYISRKGPLIVYKTKGSFVIWTKSAFEKLESIYGSFEKLSKKKKGYVLPRPKMLNADFARIINSDEFQSVTAKRMSLLAEAQRVKAKKEKLEKKRKPISKEEAMKMGAAGKSWYKTMMSDSDNTEFDNFSKWLGSSQ</sequence>
<dbReference type="InterPro" id="IPR025755">
    <property type="entry name" value="Ribos_uL4_C_dom"/>
</dbReference>
<dbReference type="GO" id="GO:0003735">
    <property type="term" value="F:structural constituent of ribosome"/>
    <property type="evidence" value="ECO:0007669"/>
    <property type="project" value="InterPro"/>
</dbReference>
<evidence type="ECO:0000259" key="4">
    <source>
        <dbReference type="Pfam" id="PF14374"/>
    </source>
</evidence>
<protein>
    <recommendedName>
        <fullName evidence="4">Large ribosomal subunit protein uL4 C-terminal domain-containing protein</fullName>
    </recommendedName>
</protein>
<evidence type="ECO:0000256" key="3">
    <source>
        <dbReference type="ARBA" id="ARBA00023274"/>
    </source>
</evidence>
<dbReference type="AlphaFoldDB" id="A0A8S1ZH59"/>
<dbReference type="GO" id="GO:0005840">
    <property type="term" value="C:ribosome"/>
    <property type="evidence" value="ECO:0007669"/>
    <property type="project" value="UniProtKB-KW"/>
</dbReference>
<accession>A0A8S1ZH59</accession>
<dbReference type="GO" id="GO:1990904">
    <property type="term" value="C:ribonucleoprotein complex"/>
    <property type="evidence" value="ECO:0007669"/>
    <property type="project" value="UniProtKB-KW"/>
</dbReference>
<dbReference type="EMBL" id="LR999451">
    <property type="protein sequence ID" value="CAE5959257.1"/>
    <property type="molecule type" value="Genomic_DNA"/>
</dbReference>
<dbReference type="SUPFAM" id="SSF52166">
    <property type="entry name" value="Ribosomal protein L4"/>
    <property type="match status" value="1"/>
</dbReference>